<name>A0A0D3JIC4_EMIH1</name>
<feature type="region of interest" description="Disordered" evidence="2">
    <location>
        <begin position="928"/>
        <end position="976"/>
    </location>
</feature>
<dbReference type="GeneID" id="17268827"/>
<feature type="region of interest" description="Disordered" evidence="2">
    <location>
        <begin position="999"/>
        <end position="1045"/>
    </location>
</feature>
<feature type="compositionally biased region" description="Polar residues" evidence="2">
    <location>
        <begin position="1035"/>
        <end position="1045"/>
    </location>
</feature>
<keyword evidence="4" id="KW-1185">Reference proteome</keyword>
<accession>A0A0D3JIC4</accession>
<feature type="compositionally biased region" description="Basic and acidic residues" evidence="2">
    <location>
        <begin position="685"/>
        <end position="696"/>
    </location>
</feature>
<feature type="compositionally biased region" description="Basic and acidic residues" evidence="2">
    <location>
        <begin position="1013"/>
        <end position="1023"/>
    </location>
</feature>
<dbReference type="PaxDb" id="2903-EOD23259"/>
<feature type="region of interest" description="Disordered" evidence="2">
    <location>
        <begin position="580"/>
        <end position="735"/>
    </location>
</feature>
<protein>
    <submittedName>
        <fullName evidence="3">Uncharacterized protein</fullName>
    </submittedName>
</protein>
<reference evidence="4" key="1">
    <citation type="journal article" date="2013" name="Nature">
        <title>Pan genome of the phytoplankton Emiliania underpins its global distribution.</title>
        <authorList>
            <person name="Read B.A."/>
            <person name="Kegel J."/>
            <person name="Klute M.J."/>
            <person name="Kuo A."/>
            <person name="Lefebvre S.C."/>
            <person name="Maumus F."/>
            <person name="Mayer C."/>
            <person name="Miller J."/>
            <person name="Monier A."/>
            <person name="Salamov A."/>
            <person name="Young J."/>
            <person name="Aguilar M."/>
            <person name="Claverie J.M."/>
            <person name="Frickenhaus S."/>
            <person name="Gonzalez K."/>
            <person name="Herman E.K."/>
            <person name="Lin Y.C."/>
            <person name="Napier J."/>
            <person name="Ogata H."/>
            <person name="Sarno A.F."/>
            <person name="Shmutz J."/>
            <person name="Schroeder D."/>
            <person name="de Vargas C."/>
            <person name="Verret F."/>
            <person name="von Dassow P."/>
            <person name="Valentin K."/>
            <person name="Van de Peer Y."/>
            <person name="Wheeler G."/>
            <person name="Dacks J.B."/>
            <person name="Delwiche C.F."/>
            <person name="Dyhrman S.T."/>
            <person name="Glockner G."/>
            <person name="John U."/>
            <person name="Richards T."/>
            <person name="Worden A.Z."/>
            <person name="Zhang X."/>
            <person name="Grigoriev I.V."/>
            <person name="Allen A.E."/>
            <person name="Bidle K."/>
            <person name="Borodovsky M."/>
            <person name="Bowler C."/>
            <person name="Brownlee C."/>
            <person name="Cock J.M."/>
            <person name="Elias M."/>
            <person name="Gladyshev V.N."/>
            <person name="Groth M."/>
            <person name="Guda C."/>
            <person name="Hadaegh A."/>
            <person name="Iglesias-Rodriguez M.D."/>
            <person name="Jenkins J."/>
            <person name="Jones B.M."/>
            <person name="Lawson T."/>
            <person name="Leese F."/>
            <person name="Lindquist E."/>
            <person name="Lobanov A."/>
            <person name="Lomsadze A."/>
            <person name="Malik S.B."/>
            <person name="Marsh M.E."/>
            <person name="Mackinder L."/>
            <person name="Mock T."/>
            <person name="Mueller-Roeber B."/>
            <person name="Pagarete A."/>
            <person name="Parker M."/>
            <person name="Probert I."/>
            <person name="Quesneville H."/>
            <person name="Raines C."/>
            <person name="Rensing S.A."/>
            <person name="Riano-Pachon D.M."/>
            <person name="Richier S."/>
            <person name="Rokitta S."/>
            <person name="Shiraiwa Y."/>
            <person name="Soanes D.M."/>
            <person name="van der Giezen M."/>
            <person name="Wahlund T.M."/>
            <person name="Williams B."/>
            <person name="Wilson W."/>
            <person name="Wolfe G."/>
            <person name="Wurch L.L."/>
        </authorList>
    </citation>
    <scope>NUCLEOTIDE SEQUENCE</scope>
</reference>
<evidence type="ECO:0000313" key="4">
    <source>
        <dbReference type="Proteomes" id="UP000013827"/>
    </source>
</evidence>
<dbReference type="RefSeq" id="XP_005775688.1">
    <property type="nucleotide sequence ID" value="XM_005775631.1"/>
</dbReference>
<evidence type="ECO:0000256" key="1">
    <source>
        <dbReference type="SAM" id="Coils"/>
    </source>
</evidence>
<feature type="compositionally biased region" description="Basic and acidic residues" evidence="2">
    <location>
        <begin position="44"/>
        <end position="54"/>
    </location>
</feature>
<dbReference type="Proteomes" id="UP000013827">
    <property type="component" value="Unassembled WGS sequence"/>
</dbReference>
<feature type="region of interest" description="Disordered" evidence="2">
    <location>
        <begin position="451"/>
        <end position="499"/>
    </location>
</feature>
<feature type="compositionally biased region" description="Acidic residues" evidence="2">
    <location>
        <begin position="621"/>
        <end position="636"/>
    </location>
</feature>
<feature type="compositionally biased region" description="Basic and acidic residues" evidence="2">
    <location>
        <begin position="451"/>
        <end position="463"/>
    </location>
</feature>
<dbReference type="KEGG" id="ehx:EMIHUDRAFT_116543"/>
<evidence type="ECO:0000313" key="3">
    <source>
        <dbReference type="EnsemblProtists" id="EOD23259"/>
    </source>
</evidence>
<dbReference type="EnsemblProtists" id="EOD23259">
    <property type="protein sequence ID" value="EOD23259"/>
    <property type="gene ID" value="EMIHUDRAFT_116543"/>
</dbReference>
<feature type="coiled-coil region" evidence="1">
    <location>
        <begin position="65"/>
        <end position="128"/>
    </location>
</feature>
<feature type="compositionally biased region" description="Basic and acidic residues" evidence="2">
    <location>
        <begin position="637"/>
        <end position="654"/>
    </location>
</feature>
<keyword evidence="1" id="KW-0175">Coiled coil</keyword>
<sequence length="1045" mass="109935">MLAHGGAPPPPTAPPRRARAADRWPGTRRGCDSSGQSCCKRPARAADHPADTRCSHEARDAAGVAEAASRRLIEVEGELQQLRAAASAERNRYESMLREEAVRAASVAEQLEAQAKALEAANATLYQDKYALETEVGGPTMEAVGVDAAIARAEREASDQQAALLRNQALITRLKERSKRLDGEGTLVEAKAPPPPSRDKLAFMARALLGMAQQQFQRVQPVSKPLEHSPEPEKEMLETAVRKPENEMETAVRNALRELPAPLSAHDIEAAVGRAVREAPIRVEVRGELSAVQQRVAHTLGSYEAQSCGDEARERELSIADLGDAARARAEIIVRSLGDAASERTAAIKQLREQASSTVEAAQGPRGVREEAWSRLEADADETLSAAFYQGLCGVEAQHGRVFTSGGALLTSAGRLHRASAAAFAEASRAAQLDQQVCLLASELEQVEEERASAEAGLRDKATRMLSSSQSPTRKALVRAGAPREPPRATSPSGGASPAEVSASALTYVSELSDWLKDVLGGKHVDEVTNTLVTAFRACAAAAEADAAALVAAAFGAAGPERPSERDRAAMERARLRVKGHIATQGKSDGKAGATELSVQPSDGVEPLSEAVASSGGGADSDSEEEAAEAGEEEEEVLAKSHDGEEQADAKAGAEEPSEALPGGALADAEKRRPLLVADSGGLGELERKVAEEPSVRHPRNTGGEGGTGAQERGGSATSAAAREPAFPQDGSSEAAIRASYEAELLEMEVEFDRYCAAAEAHCKELKSEVARSALEAALLGDELDGTEVELADACASRGAEAAEADTRCSHEARDAAGVAEAASRRLIEVEGELQQLRAAASAERNRYESMLREEAVRAASVAEQLEAQAKALEAANATLYQDKYALETEAAEAVARADALVAELSSADSLRDALASRLAELEAAAEEWRRQPSLGGDAPSPAPHAPSQSAATQVSRPPSLCGSRPVSGLRSAGPAMLEGREQTAVWYSSNRYLGFGKPKSPSCTDWGSEPTVPEKDRMKDPAGAKSVAPMMSGGLTQLSGFEIE</sequence>
<reference evidence="3" key="2">
    <citation type="submission" date="2024-10" db="UniProtKB">
        <authorList>
            <consortium name="EnsemblProtists"/>
        </authorList>
    </citation>
    <scope>IDENTIFICATION</scope>
</reference>
<proteinExistence type="predicted"/>
<feature type="region of interest" description="Disordered" evidence="2">
    <location>
        <begin position="1"/>
        <end position="54"/>
    </location>
</feature>
<feature type="coiled-coil region" evidence="1">
    <location>
        <begin position="820"/>
        <end position="883"/>
    </location>
</feature>
<dbReference type="AlphaFoldDB" id="A0A0D3JIC4"/>
<dbReference type="HOGENOM" id="CLU_291952_0_0_1"/>
<organism evidence="3 4">
    <name type="scientific">Emiliania huxleyi (strain CCMP1516)</name>
    <dbReference type="NCBI Taxonomy" id="280463"/>
    <lineage>
        <taxon>Eukaryota</taxon>
        <taxon>Haptista</taxon>
        <taxon>Haptophyta</taxon>
        <taxon>Prymnesiophyceae</taxon>
        <taxon>Isochrysidales</taxon>
        <taxon>Noelaerhabdaceae</taxon>
        <taxon>Emiliania</taxon>
    </lineage>
</organism>
<evidence type="ECO:0000256" key="2">
    <source>
        <dbReference type="SAM" id="MobiDB-lite"/>
    </source>
</evidence>